<name>A0A511ZH10_9BACI</name>
<dbReference type="AlphaFoldDB" id="A0A511ZH10"/>
<protein>
    <submittedName>
        <fullName evidence="1">Uncharacterized protein</fullName>
    </submittedName>
</protein>
<proteinExistence type="predicted"/>
<evidence type="ECO:0000313" key="1">
    <source>
        <dbReference type="EMBL" id="GEN86721.1"/>
    </source>
</evidence>
<reference evidence="1 2" key="1">
    <citation type="submission" date="2019-07" db="EMBL/GenBank/DDBJ databases">
        <title>Whole genome shotgun sequence of Oceanobacillus sojae NBRC 105379.</title>
        <authorList>
            <person name="Hosoyama A."/>
            <person name="Uohara A."/>
            <person name="Ohji S."/>
            <person name="Ichikawa N."/>
        </authorList>
    </citation>
    <scope>NUCLEOTIDE SEQUENCE [LARGE SCALE GENOMIC DNA]</scope>
    <source>
        <strain evidence="1 2">NBRC 105379</strain>
    </source>
</reference>
<comment type="caution">
    <text evidence="1">The sequence shown here is derived from an EMBL/GenBank/DDBJ whole genome shotgun (WGS) entry which is preliminary data.</text>
</comment>
<keyword evidence="2" id="KW-1185">Reference proteome</keyword>
<dbReference type="Proteomes" id="UP000321558">
    <property type="component" value="Unassembled WGS sequence"/>
</dbReference>
<gene>
    <name evidence="1" type="ORF">OSO01_14600</name>
</gene>
<evidence type="ECO:0000313" key="2">
    <source>
        <dbReference type="Proteomes" id="UP000321558"/>
    </source>
</evidence>
<sequence>MISPFLSSSIFVIDFNTLFYHTRLENNNCPHLLGFLDVRNGSFILFRAFPEKTTYA</sequence>
<organism evidence="1 2">
    <name type="scientific">Oceanobacillus sojae</name>
    <dbReference type="NCBI Taxonomy" id="582851"/>
    <lineage>
        <taxon>Bacteria</taxon>
        <taxon>Bacillati</taxon>
        <taxon>Bacillota</taxon>
        <taxon>Bacilli</taxon>
        <taxon>Bacillales</taxon>
        <taxon>Bacillaceae</taxon>
        <taxon>Oceanobacillus</taxon>
    </lineage>
</organism>
<dbReference type="EMBL" id="BJYM01000005">
    <property type="protein sequence ID" value="GEN86721.1"/>
    <property type="molecule type" value="Genomic_DNA"/>
</dbReference>
<accession>A0A511ZH10</accession>